<gene>
    <name evidence="9" type="ORF">ST44_11175</name>
</gene>
<evidence type="ECO:0000313" key="9">
    <source>
        <dbReference type="EMBL" id="KIP60550.1"/>
    </source>
</evidence>
<evidence type="ECO:0000259" key="8">
    <source>
        <dbReference type="Pfam" id="PF00082"/>
    </source>
</evidence>
<dbReference type="InterPro" id="IPR023827">
    <property type="entry name" value="Peptidase_S8_Asp-AS"/>
</dbReference>
<dbReference type="Gene3D" id="3.40.50.200">
    <property type="entry name" value="Peptidase S8/S53 domain"/>
    <property type="match status" value="1"/>
</dbReference>
<dbReference type="PROSITE" id="PS51892">
    <property type="entry name" value="SUBTILASE"/>
    <property type="match status" value="1"/>
</dbReference>
<dbReference type="PANTHER" id="PTHR43399">
    <property type="entry name" value="SUBTILISIN-RELATED"/>
    <property type="match status" value="1"/>
</dbReference>
<dbReference type="InterPro" id="IPR051048">
    <property type="entry name" value="Peptidase_S8/S53_subtilisin"/>
</dbReference>
<name>A0A0D0IXR4_9BACT</name>
<evidence type="ECO:0000256" key="3">
    <source>
        <dbReference type="ARBA" id="ARBA00022801"/>
    </source>
</evidence>
<dbReference type="InterPro" id="IPR000209">
    <property type="entry name" value="Peptidase_S8/S53_dom"/>
</dbReference>
<dbReference type="PROSITE" id="PS00138">
    <property type="entry name" value="SUBTILASE_SER"/>
    <property type="match status" value="1"/>
</dbReference>
<keyword evidence="10" id="KW-1185">Reference proteome</keyword>
<comment type="caution">
    <text evidence="9">The sequence shown here is derived from an EMBL/GenBank/DDBJ whole genome shotgun (WGS) entry which is preliminary data.</text>
</comment>
<evidence type="ECO:0000256" key="6">
    <source>
        <dbReference type="RuleBase" id="RU003355"/>
    </source>
</evidence>
<keyword evidence="3 5" id="KW-0378">Hydrolase</keyword>
<proteinExistence type="inferred from homology"/>
<comment type="similarity">
    <text evidence="1 5 6">Belongs to the peptidase S8 family.</text>
</comment>
<dbReference type="PANTHER" id="PTHR43399:SF4">
    <property type="entry name" value="CELL WALL-ASSOCIATED PROTEASE"/>
    <property type="match status" value="1"/>
</dbReference>
<feature type="active site" description="Charge relay system" evidence="5">
    <location>
        <position position="416"/>
    </location>
</feature>
<keyword evidence="4 5" id="KW-0720">Serine protease</keyword>
<dbReference type="Pfam" id="PF00082">
    <property type="entry name" value="Peptidase_S8"/>
    <property type="match status" value="1"/>
</dbReference>
<feature type="active site" description="Charge relay system" evidence="5">
    <location>
        <position position="200"/>
    </location>
</feature>
<evidence type="ECO:0000256" key="1">
    <source>
        <dbReference type="ARBA" id="ARBA00011073"/>
    </source>
</evidence>
<evidence type="ECO:0000313" key="10">
    <source>
        <dbReference type="Proteomes" id="UP000032046"/>
    </source>
</evidence>
<reference evidence="9 10" key="1">
    <citation type="submission" date="2015-01" db="EMBL/GenBank/DDBJ databases">
        <title>Comparative genomics of non-oral Prevotella species.</title>
        <authorList>
            <person name="Accetto T."/>
            <person name="Nograsek B."/>
            <person name="Avgustin G."/>
        </authorList>
    </citation>
    <scope>NUCLEOTIDE SEQUENCE [LARGE SCALE GENOMIC DNA]</scope>
    <source>
        <strain evidence="9 10">P5-119</strain>
    </source>
</reference>
<evidence type="ECO:0000256" key="5">
    <source>
        <dbReference type="PROSITE-ProRule" id="PRU01240"/>
    </source>
</evidence>
<dbReference type="PRINTS" id="PR00723">
    <property type="entry name" value="SUBTILISIN"/>
</dbReference>
<dbReference type="Proteomes" id="UP000032046">
    <property type="component" value="Unassembled WGS sequence"/>
</dbReference>
<dbReference type="SUPFAM" id="SSF52743">
    <property type="entry name" value="Subtilisin-like"/>
    <property type="match status" value="1"/>
</dbReference>
<dbReference type="GO" id="GO:0004252">
    <property type="term" value="F:serine-type endopeptidase activity"/>
    <property type="evidence" value="ECO:0007669"/>
    <property type="project" value="UniProtKB-UniRule"/>
</dbReference>
<dbReference type="AlphaFoldDB" id="A0A0D0IXR4"/>
<feature type="domain" description="Peptidase S8/S53" evidence="8">
    <location>
        <begin position="191"/>
        <end position="462"/>
    </location>
</feature>
<dbReference type="InterPro" id="IPR036852">
    <property type="entry name" value="Peptidase_S8/S53_dom_sf"/>
</dbReference>
<dbReference type="InterPro" id="IPR015500">
    <property type="entry name" value="Peptidase_S8_subtilisin-rel"/>
</dbReference>
<dbReference type="PROSITE" id="PS00136">
    <property type="entry name" value="SUBTILASE_ASP"/>
    <property type="match status" value="1"/>
</dbReference>
<dbReference type="RefSeq" id="WP_042519997.1">
    <property type="nucleotide sequence ID" value="NZ_JXQK01000080.1"/>
</dbReference>
<dbReference type="STRING" id="1602171.ST44_11175"/>
<feature type="active site" description="Charge relay system" evidence="5">
    <location>
        <position position="237"/>
    </location>
</feature>
<protein>
    <recommendedName>
        <fullName evidence="8">Peptidase S8/S53 domain-containing protein</fullName>
    </recommendedName>
</protein>
<feature type="region of interest" description="Disordered" evidence="7">
    <location>
        <begin position="377"/>
        <end position="396"/>
    </location>
</feature>
<dbReference type="InterPro" id="IPR017317">
    <property type="entry name" value="Pept_S8_subtilisin_bacteroid-2"/>
</dbReference>
<dbReference type="InterPro" id="IPR023828">
    <property type="entry name" value="Peptidase_S8_Ser-AS"/>
</dbReference>
<dbReference type="EMBL" id="JXQK01000080">
    <property type="protein sequence ID" value="KIP60550.1"/>
    <property type="molecule type" value="Genomic_DNA"/>
</dbReference>
<sequence length="468" mass="51366">MRNDKLLPMIVTLVSLLLTMMLPAEARTNGSAKIPYPGGKHYMYRLTLTDKRPSIHMMSNPLLFLSAKALERRRRQGISVDTLDVPVAQQYVDEVEKLPGMKVVSRSRWSNTIVVRTKDAAATGRLSQLPFVSDVRMVWVSPDSIVANPPRPKYHSEIEQRDTSIHASHGVAQPQLEMVGGVKLHERGFRGQGMTIAVMDAGFLNADLIPAFRDINLVGYADFVVPQSRSIFAEMEHGANVLSILAINKPGVYVGAAPDAAYWLLRCEDQQSEQPVEEDYWAAAAEFADSAGVDVISCSLGFNIYDKPFTNYYSYWQQDGRTALISRMASTVASRGMVLVNSAGNNGQDPWKKIGFPADARDMLCVGAVTPERRNASFSSVGPSADGRVKPDVMAQGSPTNILSERGTLTSVMGTSFSCPIVAGLTACLWQEHREMTALQIIDLVRSLGDNFSHPDNVYGYGVPDFSK</sequence>
<evidence type="ECO:0000256" key="2">
    <source>
        <dbReference type="ARBA" id="ARBA00022670"/>
    </source>
</evidence>
<evidence type="ECO:0000256" key="7">
    <source>
        <dbReference type="SAM" id="MobiDB-lite"/>
    </source>
</evidence>
<accession>A0A0D0IXR4</accession>
<organism evidence="9 10">
    <name type="scientific">Prevotella pectinovora</name>
    <dbReference type="NCBI Taxonomy" id="1602169"/>
    <lineage>
        <taxon>Bacteria</taxon>
        <taxon>Pseudomonadati</taxon>
        <taxon>Bacteroidota</taxon>
        <taxon>Bacteroidia</taxon>
        <taxon>Bacteroidales</taxon>
        <taxon>Prevotellaceae</taxon>
        <taxon>Prevotella</taxon>
    </lineage>
</organism>
<evidence type="ECO:0000256" key="4">
    <source>
        <dbReference type="ARBA" id="ARBA00022825"/>
    </source>
</evidence>
<dbReference type="PIRSF" id="PIRSF037903">
    <property type="entry name" value="Subtilisin_rel_GFO_2223"/>
    <property type="match status" value="1"/>
</dbReference>
<dbReference type="GO" id="GO:0006508">
    <property type="term" value="P:proteolysis"/>
    <property type="evidence" value="ECO:0007669"/>
    <property type="project" value="UniProtKB-KW"/>
</dbReference>
<keyword evidence="2 5" id="KW-0645">Protease</keyword>